<comment type="caution">
    <text evidence="1">The sequence shown here is derived from an EMBL/GenBank/DDBJ whole genome shotgun (WGS) entry which is preliminary data.</text>
</comment>
<gene>
    <name evidence="1" type="ORF">PGLA1383_LOCUS16362</name>
</gene>
<dbReference type="OrthoDB" id="67700at2759"/>
<protein>
    <submittedName>
        <fullName evidence="1">Uncharacterized protein</fullName>
    </submittedName>
</protein>
<dbReference type="EMBL" id="CAJNNV010009906">
    <property type="protein sequence ID" value="CAE8597942.1"/>
    <property type="molecule type" value="Genomic_DNA"/>
</dbReference>
<dbReference type="AlphaFoldDB" id="A0A813E9Z8"/>
<sequence>MKASFPSMVAMGLSYEDPLEFHHPQKGPHHAADLLQYLGGESSGKRFHTVKPEPVTVSWPYWGIVPKGLSCDARGNHLMVTDGLSTFVADISSHGKVDAKSSSSSSASLRVPPTPSALPVDFKEVKPCPGLLGESLQDTALVCSKDSLSSCEALVLHKNGGRLSSCSFKDQGSQSFDVAESWLGTAATGSSSRLVNEQASFLLQDPSCTQLQQQEKGESISSLRRGCTSVGTTHGRTARLQVGAKGHDLVPLDVMDAKDGMLSDAGTQGSDVLPDGMRSFTERYLGVLRSGGKSIDILDLDQGGAFAAKLPLSVSSGDVTGFCSTGSFIYLMGSGPHPQMWRIPVPEGLAQYTSS</sequence>
<dbReference type="Proteomes" id="UP000654075">
    <property type="component" value="Unassembled WGS sequence"/>
</dbReference>
<evidence type="ECO:0000313" key="2">
    <source>
        <dbReference type="Proteomes" id="UP000654075"/>
    </source>
</evidence>
<name>A0A813E9Z8_POLGL</name>
<accession>A0A813E9Z8</accession>
<reference evidence="1" key="1">
    <citation type="submission" date="2021-02" db="EMBL/GenBank/DDBJ databases">
        <authorList>
            <person name="Dougan E. K."/>
            <person name="Rhodes N."/>
            <person name="Thang M."/>
            <person name="Chan C."/>
        </authorList>
    </citation>
    <scope>NUCLEOTIDE SEQUENCE</scope>
</reference>
<organism evidence="1 2">
    <name type="scientific">Polarella glacialis</name>
    <name type="common">Dinoflagellate</name>
    <dbReference type="NCBI Taxonomy" id="89957"/>
    <lineage>
        <taxon>Eukaryota</taxon>
        <taxon>Sar</taxon>
        <taxon>Alveolata</taxon>
        <taxon>Dinophyceae</taxon>
        <taxon>Suessiales</taxon>
        <taxon>Suessiaceae</taxon>
        <taxon>Polarella</taxon>
    </lineage>
</organism>
<proteinExistence type="predicted"/>
<keyword evidence="2" id="KW-1185">Reference proteome</keyword>
<evidence type="ECO:0000313" key="1">
    <source>
        <dbReference type="EMBL" id="CAE8597942.1"/>
    </source>
</evidence>